<dbReference type="GO" id="GO:0005615">
    <property type="term" value="C:extracellular space"/>
    <property type="evidence" value="ECO:0007669"/>
    <property type="project" value="TreeGrafter"/>
</dbReference>
<dbReference type="GO" id="GO:1990424">
    <property type="term" value="F:protein arginine kinase activity"/>
    <property type="evidence" value="ECO:0007669"/>
    <property type="project" value="UniProtKB-EC"/>
</dbReference>
<organism evidence="9 10">
    <name type="scientific">Clostridium cellulovorans (strain ATCC 35296 / DSM 3052 / OCM 3 / 743B)</name>
    <dbReference type="NCBI Taxonomy" id="573061"/>
    <lineage>
        <taxon>Bacteria</taxon>
        <taxon>Bacillati</taxon>
        <taxon>Bacillota</taxon>
        <taxon>Clostridia</taxon>
        <taxon>Eubacteriales</taxon>
        <taxon>Clostridiaceae</taxon>
        <taxon>Clostridium</taxon>
    </lineage>
</organism>
<name>D9SXC8_CLOC7</name>
<dbReference type="eggNOG" id="COG3869">
    <property type="taxonomic scope" value="Bacteria"/>
</dbReference>
<keyword evidence="2 5" id="KW-0547">Nucleotide-binding</keyword>
<dbReference type="GO" id="GO:0046314">
    <property type="term" value="P:phosphocreatine biosynthetic process"/>
    <property type="evidence" value="ECO:0007669"/>
    <property type="project" value="InterPro"/>
</dbReference>
<feature type="binding site" evidence="5 6">
    <location>
        <begin position="195"/>
        <end position="200"/>
    </location>
    <ligand>
        <name>ATP</name>
        <dbReference type="ChEBI" id="CHEBI:30616"/>
    </ligand>
</feature>
<comment type="caution">
    <text evidence="5">Lacks conserved residue(s) required for the propagation of feature annotation.</text>
</comment>
<dbReference type="PANTHER" id="PTHR11547:SF38">
    <property type="entry name" value="ARGININE KINASE 1-RELATED"/>
    <property type="match status" value="1"/>
</dbReference>
<evidence type="ECO:0000256" key="3">
    <source>
        <dbReference type="ARBA" id="ARBA00022777"/>
    </source>
</evidence>
<keyword evidence="3 5" id="KW-0418">Kinase</keyword>
<dbReference type="RefSeq" id="WP_013291939.1">
    <property type="nucleotide sequence ID" value="NC_014393.1"/>
</dbReference>
<feature type="binding site" evidence="5 6">
    <location>
        <begin position="164"/>
        <end position="168"/>
    </location>
    <ligand>
        <name>ATP</name>
        <dbReference type="ChEBI" id="CHEBI:30616"/>
    </ligand>
</feature>
<dbReference type="GO" id="GO:0005524">
    <property type="term" value="F:ATP binding"/>
    <property type="evidence" value="ECO:0007669"/>
    <property type="project" value="UniProtKB-UniRule"/>
</dbReference>
<feature type="binding site" evidence="5 6">
    <location>
        <begin position="17"/>
        <end position="21"/>
    </location>
    <ligand>
        <name>ATP</name>
        <dbReference type="ChEBI" id="CHEBI:30616"/>
    </ligand>
</feature>
<evidence type="ECO:0000313" key="10">
    <source>
        <dbReference type="Proteomes" id="UP000002730"/>
    </source>
</evidence>
<evidence type="ECO:0000256" key="1">
    <source>
        <dbReference type="ARBA" id="ARBA00022679"/>
    </source>
</evidence>
<keyword evidence="10" id="KW-1185">Reference proteome</keyword>
<feature type="binding site" evidence="5 6">
    <location>
        <position position="113"/>
    </location>
    <ligand>
        <name>ATP</name>
        <dbReference type="ChEBI" id="CHEBI:30616"/>
    </ligand>
</feature>
<feature type="domain" description="Phosphagen kinase C-terminal" evidence="8">
    <location>
        <begin position="14"/>
        <end position="242"/>
    </location>
</feature>
<feature type="binding site" evidence="5 6">
    <location>
        <position position="79"/>
    </location>
    <ligand>
        <name>ATP</name>
        <dbReference type="ChEBI" id="CHEBI:30616"/>
    </ligand>
</feature>
<dbReference type="NCBIfam" id="NF002194">
    <property type="entry name" value="PRK01059.1-4"/>
    <property type="match status" value="1"/>
</dbReference>
<dbReference type="Gene3D" id="3.30.590.10">
    <property type="entry name" value="Glutamine synthetase/guanido kinase, catalytic domain"/>
    <property type="match status" value="1"/>
</dbReference>
<evidence type="ECO:0000256" key="7">
    <source>
        <dbReference type="RuleBase" id="RU000505"/>
    </source>
</evidence>
<dbReference type="InterPro" id="IPR014746">
    <property type="entry name" value="Gln_synth/guanido_kin_cat_dom"/>
</dbReference>
<dbReference type="PROSITE" id="PS51510">
    <property type="entry name" value="PHOSPHAGEN_KINASE_C"/>
    <property type="match status" value="1"/>
</dbReference>
<gene>
    <name evidence="5" type="primary">mcsB</name>
    <name evidence="9" type="ordered locus">Clocel_3761</name>
</gene>
<evidence type="ECO:0000256" key="6">
    <source>
        <dbReference type="PROSITE-ProRule" id="PRU00843"/>
    </source>
</evidence>
<dbReference type="KEGG" id="ccb:Clocel_3761"/>
<dbReference type="SUPFAM" id="SSF55931">
    <property type="entry name" value="Glutamine synthetase/guanido kinase"/>
    <property type="match status" value="1"/>
</dbReference>
<dbReference type="Pfam" id="PF00217">
    <property type="entry name" value="ATP-gua_Ptrans"/>
    <property type="match status" value="1"/>
</dbReference>
<evidence type="ECO:0000256" key="2">
    <source>
        <dbReference type="ARBA" id="ARBA00022741"/>
    </source>
</evidence>
<dbReference type="PANTHER" id="PTHR11547">
    <property type="entry name" value="ARGININE OR CREATINE KINASE"/>
    <property type="match status" value="1"/>
</dbReference>
<keyword evidence="1 5" id="KW-0808">Transferase</keyword>
<comment type="catalytic activity">
    <reaction evidence="5">
        <text>L-arginyl-[protein] + ATP = N(omega)-phospho-L-arginyl-[protein] + ADP + H(+)</text>
        <dbReference type="Rhea" id="RHEA:43384"/>
        <dbReference type="Rhea" id="RHEA-COMP:10532"/>
        <dbReference type="Rhea" id="RHEA-COMP:10533"/>
        <dbReference type="ChEBI" id="CHEBI:15378"/>
        <dbReference type="ChEBI" id="CHEBI:29965"/>
        <dbReference type="ChEBI" id="CHEBI:30616"/>
        <dbReference type="ChEBI" id="CHEBI:83226"/>
        <dbReference type="ChEBI" id="CHEBI:456216"/>
        <dbReference type="EC" id="2.7.14.1"/>
    </reaction>
</comment>
<dbReference type="EC" id="2.7.14.1" evidence="5"/>
<evidence type="ECO:0000313" key="9">
    <source>
        <dbReference type="EMBL" id="ADL53431.1"/>
    </source>
</evidence>
<dbReference type="Proteomes" id="UP000002730">
    <property type="component" value="Chromosome"/>
</dbReference>
<dbReference type="EMBL" id="CP002160">
    <property type="protein sequence ID" value="ADL53431.1"/>
    <property type="molecule type" value="Genomic_DNA"/>
</dbReference>
<dbReference type="PROSITE" id="PS00112">
    <property type="entry name" value="PHOSPHAGEN_KINASE"/>
    <property type="match status" value="1"/>
</dbReference>
<dbReference type="InterPro" id="IPR022415">
    <property type="entry name" value="ATP-guanido_PTrfase_AS"/>
</dbReference>
<accession>D9SXC8</accession>
<keyword evidence="4 5" id="KW-0067">ATP-binding</keyword>
<dbReference type="STRING" id="573061.Clocel_3761"/>
<dbReference type="InterPro" id="IPR023660">
    <property type="entry name" value="Arg_Kinase"/>
</dbReference>
<proteinExistence type="inferred from homology"/>
<reference evidence="9 10" key="1">
    <citation type="submission" date="2010-08" db="EMBL/GenBank/DDBJ databases">
        <title>Complete sequence of Clostridium cellulovorans 743B.</title>
        <authorList>
            <consortium name="US DOE Joint Genome Institute"/>
            <person name="Lucas S."/>
            <person name="Copeland A."/>
            <person name="Lapidus A."/>
            <person name="Cheng J.-F."/>
            <person name="Bruce D."/>
            <person name="Goodwin L."/>
            <person name="Pitluck S."/>
            <person name="Chertkov O."/>
            <person name="Detter J.C."/>
            <person name="Han C."/>
            <person name="Tapia R."/>
            <person name="Land M."/>
            <person name="Hauser L."/>
            <person name="Chang Y.-J."/>
            <person name="Jeffries C."/>
            <person name="Kyrpides N."/>
            <person name="Ivanova N."/>
            <person name="Mikhailova N."/>
            <person name="Hemme C.L."/>
            <person name="Woyke T."/>
        </authorList>
    </citation>
    <scope>NUCLEOTIDE SEQUENCE [LARGE SCALE GENOMIC DNA]</scope>
    <source>
        <strain evidence="10">ATCC 35296 / DSM 3052 / OCM 3 / 743B</strain>
    </source>
</reference>
<dbReference type="GO" id="GO:0004111">
    <property type="term" value="F:creatine kinase activity"/>
    <property type="evidence" value="ECO:0007669"/>
    <property type="project" value="InterPro"/>
</dbReference>
<dbReference type="HOGENOM" id="CLU_066591_1_0_9"/>
<sequence length="338" mass="38815">MRNWMKGDENNNDIVISSRIRLARNMKDRKLPHKETLENSRDIISEVEKVFLDREDNDFKAIHLWENKAIENDYYFKKHLISNKLMENKDFSAFLVNKDETVSIMINEEDHFRIQAISSGLNFKETYETADIYDSVIEKSVDYAFDEDLGYITACPTNLGTGMRASAMLHLPTLTMRNGISSLGETLTQVGMTIRGLYGEGSKAHGNIYQISNQVTLGVSEQEILVNLESVINQVMNKELSYRDYILNNAQIEIEDRIYRSLGIITNARLIDTKESLKLLSDVRLGVEMGIIKHISIETLNTLMVEIQPSAIQKQCDKELAQKDRNIKRSELLRQKLT</sequence>
<comment type="similarity">
    <text evidence="5 6 7">Belongs to the ATP:guanido phosphotransferase family.</text>
</comment>
<dbReference type="OrthoDB" id="9791353at2"/>
<evidence type="ECO:0000256" key="4">
    <source>
        <dbReference type="ARBA" id="ARBA00022840"/>
    </source>
</evidence>
<comment type="function">
    <text evidence="5">Catalyzes the specific phosphorylation of arginine residues in proteins.</text>
</comment>
<evidence type="ECO:0000259" key="8">
    <source>
        <dbReference type="PROSITE" id="PS51510"/>
    </source>
</evidence>
<protein>
    <recommendedName>
        <fullName evidence="5">Protein-arginine kinase</fullName>
        <ecNumber evidence="5">2.7.14.1</ecNumber>
    </recommendedName>
</protein>
<dbReference type="HAMAP" id="MF_00602">
    <property type="entry name" value="Prot_Arg_kinase"/>
    <property type="match status" value="1"/>
</dbReference>
<dbReference type="InterPro" id="IPR000749">
    <property type="entry name" value="ATP-guanido_PTrfase"/>
</dbReference>
<dbReference type="CDD" id="cd07930">
    <property type="entry name" value="bacterial_phosphagen_kinase"/>
    <property type="match status" value="1"/>
</dbReference>
<evidence type="ECO:0000256" key="5">
    <source>
        <dbReference type="HAMAP-Rule" id="MF_00602"/>
    </source>
</evidence>
<dbReference type="InterPro" id="IPR022414">
    <property type="entry name" value="ATP-guanido_PTrfase_cat"/>
</dbReference>
<dbReference type="AlphaFoldDB" id="D9SXC8"/>